<dbReference type="STRING" id="1202772.A0A1V9ZTB2"/>
<dbReference type="Proteomes" id="UP000243579">
    <property type="component" value="Unassembled WGS sequence"/>
</dbReference>
<accession>A0A1V9ZTB2</accession>
<dbReference type="EMBL" id="JNBR01000011">
    <property type="protein sequence ID" value="OQS01256.1"/>
    <property type="molecule type" value="Genomic_DNA"/>
</dbReference>
<gene>
    <name evidence="2" type="ORF">ACHHYP_01508</name>
</gene>
<feature type="coiled-coil region" evidence="1">
    <location>
        <begin position="328"/>
        <end position="381"/>
    </location>
</feature>
<dbReference type="InterPro" id="IPR052394">
    <property type="entry name" value="LRR-containing"/>
</dbReference>
<dbReference type="PANTHER" id="PTHR24114:SF2">
    <property type="entry name" value="F-BOX DOMAIN-CONTAINING PROTEIN-RELATED"/>
    <property type="match status" value="1"/>
</dbReference>
<dbReference type="SMART" id="SM00368">
    <property type="entry name" value="LRR_RI"/>
    <property type="match status" value="3"/>
</dbReference>
<organism evidence="2 3">
    <name type="scientific">Achlya hypogyna</name>
    <name type="common">Oomycete</name>
    <name type="synonym">Protoachlya hypogyna</name>
    <dbReference type="NCBI Taxonomy" id="1202772"/>
    <lineage>
        <taxon>Eukaryota</taxon>
        <taxon>Sar</taxon>
        <taxon>Stramenopiles</taxon>
        <taxon>Oomycota</taxon>
        <taxon>Saprolegniomycetes</taxon>
        <taxon>Saprolegniales</taxon>
        <taxon>Achlyaceae</taxon>
        <taxon>Achlya</taxon>
    </lineage>
</organism>
<dbReference type="PANTHER" id="PTHR24114">
    <property type="entry name" value="LEUCINE RICH REPEAT FAMILY PROTEIN"/>
    <property type="match status" value="1"/>
</dbReference>
<name>A0A1V9ZTB2_ACHHY</name>
<dbReference type="AlphaFoldDB" id="A0A1V9ZTB2"/>
<keyword evidence="3" id="KW-1185">Reference proteome</keyword>
<keyword evidence="1" id="KW-0175">Coiled coil</keyword>
<sequence>MDLLPEEPHRREANLLSIEDIRSEMMRYGIPAHESVPNTLVILQKKFDDEFNAQMAAYAKIMERYRRKKNKNDMAARAEQVIAENEAALAAHPKMRILVDQILRNETNATVTVRGVDEAVCRALLHAMEGNVSVASLDLSNNDLGEATAESIASLLRHNRTMQTLDLGANRLNAPSIAILGPALAANKVLTGLSLESNPITILPNNAVDLTGFETFCSSVFPTTTTLRSMSFFRCGLNVEAGRMLSKALLFNESVIALDVGCNAMADKELEIIAIQLEENRVVHDRMQAKVYALKKVVAAAADAKLSARRDVEEKEAIAKWHDDNAAARQAQYERDAIEEKARKYEEHVRMQKMIAEKEAARKLKEEDARLKAEAKAKKKKS</sequence>
<proteinExistence type="predicted"/>
<evidence type="ECO:0000256" key="1">
    <source>
        <dbReference type="SAM" id="Coils"/>
    </source>
</evidence>
<protein>
    <submittedName>
        <fullName evidence="2">Uncharacterized protein</fullName>
    </submittedName>
</protein>
<dbReference type="OrthoDB" id="120976at2759"/>
<dbReference type="Gene3D" id="3.80.10.10">
    <property type="entry name" value="Ribonuclease Inhibitor"/>
    <property type="match status" value="2"/>
</dbReference>
<dbReference type="SUPFAM" id="SSF52047">
    <property type="entry name" value="RNI-like"/>
    <property type="match status" value="1"/>
</dbReference>
<reference evidence="2 3" key="1">
    <citation type="journal article" date="2014" name="Genome Biol. Evol.">
        <title>The secreted proteins of Achlya hypogyna and Thraustotheca clavata identify the ancestral oomycete secretome and reveal gene acquisitions by horizontal gene transfer.</title>
        <authorList>
            <person name="Misner I."/>
            <person name="Blouin N."/>
            <person name="Leonard G."/>
            <person name="Richards T.A."/>
            <person name="Lane C.E."/>
        </authorList>
    </citation>
    <scope>NUCLEOTIDE SEQUENCE [LARGE SCALE GENOMIC DNA]</scope>
    <source>
        <strain evidence="2 3">ATCC 48635</strain>
    </source>
</reference>
<evidence type="ECO:0000313" key="2">
    <source>
        <dbReference type="EMBL" id="OQS01256.1"/>
    </source>
</evidence>
<evidence type="ECO:0000313" key="3">
    <source>
        <dbReference type="Proteomes" id="UP000243579"/>
    </source>
</evidence>
<dbReference type="InterPro" id="IPR032675">
    <property type="entry name" value="LRR_dom_sf"/>
</dbReference>
<comment type="caution">
    <text evidence="2">The sequence shown here is derived from an EMBL/GenBank/DDBJ whole genome shotgun (WGS) entry which is preliminary data.</text>
</comment>